<dbReference type="Proteomes" id="UP001295423">
    <property type="component" value="Unassembled WGS sequence"/>
</dbReference>
<protein>
    <submittedName>
        <fullName evidence="2">Uncharacterized protein</fullName>
    </submittedName>
</protein>
<feature type="compositionally biased region" description="Polar residues" evidence="1">
    <location>
        <begin position="187"/>
        <end position="196"/>
    </location>
</feature>
<comment type="caution">
    <text evidence="2">The sequence shown here is derived from an EMBL/GenBank/DDBJ whole genome shotgun (WGS) entry which is preliminary data.</text>
</comment>
<gene>
    <name evidence="2" type="ORF">CYCCA115_LOCUS6279</name>
</gene>
<sequence>MSADKKVIYQSYRPTYKLTFQLYAKGMVARLGDHTCPSVALLDRHVRFLDSALAKTFLDAKNDFQRRKLSLAGLANLTLWLGWLQSSECFGLNWEDCSLVEPADHAVSTNNATMETLFSGHMTALLATPLKAAFGPFTATAAGAAPTSHAATYAAAPVSRLPPKPLSMNTAAGVYAAPTKMSPPPTTNGSPVSGSN</sequence>
<evidence type="ECO:0000313" key="3">
    <source>
        <dbReference type="Proteomes" id="UP001295423"/>
    </source>
</evidence>
<keyword evidence="3" id="KW-1185">Reference proteome</keyword>
<proteinExistence type="predicted"/>
<dbReference type="EMBL" id="CAKOGP040000768">
    <property type="protein sequence ID" value="CAJ1938790.1"/>
    <property type="molecule type" value="Genomic_DNA"/>
</dbReference>
<evidence type="ECO:0000256" key="1">
    <source>
        <dbReference type="SAM" id="MobiDB-lite"/>
    </source>
</evidence>
<name>A0AAD2CPE4_9STRA</name>
<evidence type="ECO:0000313" key="2">
    <source>
        <dbReference type="EMBL" id="CAJ1938790.1"/>
    </source>
</evidence>
<feature type="region of interest" description="Disordered" evidence="1">
    <location>
        <begin position="176"/>
        <end position="196"/>
    </location>
</feature>
<reference evidence="2" key="1">
    <citation type="submission" date="2023-08" db="EMBL/GenBank/DDBJ databases">
        <authorList>
            <person name="Audoor S."/>
            <person name="Bilcke G."/>
        </authorList>
    </citation>
    <scope>NUCLEOTIDE SEQUENCE</scope>
</reference>
<organism evidence="2 3">
    <name type="scientific">Cylindrotheca closterium</name>
    <dbReference type="NCBI Taxonomy" id="2856"/>
    <lineage>
        <taxon>Eukaryota</taxon>
        <taxon>Sar</taxon>
        <taxon>Stramenopiles</taxon>
        <taxon>Ochrophyta</taxon>
        <taxon>Bacillariophyta</taxon>
        <taxon>Bacillariophyceae</taxon>
        <taxon>Bacillariophycidae</taxon>
        <taxon>Bacillariales</taxon>
        <taxon>Bacillariaceae</taxon>
        <taxon>Cylindrotheca</taxon>
    </lineage>
</organism>
<dbReference type="AlphaFoldDB" id="A0AAD2CPE4"/>
<accession>A0AAD2CPE4</accession>